<dbReference type="RefSeq" id="WP_201731719.1">
    <property type="nucleotide sequence ID" value="NZ_CAJGUR010000058.1"/>
</dbReference>
<dbReference type="Proteomes" id="UP001290462">
    <property type="component" value="Unassembled WGS sequence"/>
</dbReference>
<dbReference type="AlphaFoldDB" id="A0AAW9K2Q7"/>
<name>A0AAW9K2Q7_CARML</name>
<evidence type="ECO:0000313" key="2">
    <source>
        <dbReference type="Proteomes" id="UP001290462"/>
    </source>
</evidence>
<reference evidence="1" key="1">
    <citation type="submission" date="2023-08" db="EMBL/GenBank/DDBJ databases">
        <title>Genomic characterization of piscicolin 126 produced by Carnobacterium maltaromaticum CM22 strain isolated from salmon (Salmo salar).</title>
        <authorList>
            <person name="Gonzalez-Gragera E."/>
            <person name="Garcia-Lopez J.D."/>
            <person name="Teso-Perez C."/>
            <person name="Gimenez-Hernandez I."/>
            <person name="Peralta-Sanchez J.M."/>
            <person name="Valdivia E."/>
            <person name="Montalban-Lopez M."/>
            <person name="Martin-Platero A.M."/>
            <person name="Banos A."/>
            <person name="Martinez-Bueno M."/>
        </authorList>
    </citation>
    <scope>NUCLEOTIDE SEQUENCE</scope>
    <source>
        <strain evidence="1">CM22</strain>
    </source>
</reference>
<organism evidence="1 2">
    <name type="scientific">Carnobacterium maltaromaticum</name>
    <name type="common">Carnobacterium piscicola</name>
    <dbReference type="NCBI Taxonomy" id="2751"/>
    <lineage>
        <taxon>Bacteria</taxon>
        <taxon>Bacillati</taxon>
        <taxon>Bacillota</taxon>
        <taxon>Bacilli</taxon>
        <taxon>Lactobacillales</taxon>
        <taxon>Carnobacteriaceae</taxon>
        <taxon>Carnobacterium</taxon>
    </lineage>
</organism>
<evidence type="ECO:0000313" key="1">
    <source>
        <dbReference type="EMBL" id="MDZ5758579.1"/>
    </source>
</evidence>
<proteinExistence type="predicted"/>
<dbReference type="EMBL" id="JAVBVO010000003">
    <property type="protein sequence ID" value="MDZ5758579.1"/>
    <property type="molecule type" value="Genomic_DNA"/>
</dbReference>
<sequence length="47" mass="5277">MIGYPQVINYILRVNVFSKELTDAVVSDLLGQQDIVIDQGSIKIQKN</sequence>
<comment type="caution">
    <text evidence="1">The sequence shown here is derived from an EMBL/GenBank/DDBJ whole genome shotgun (WGS) entry which is preliminary data.</text>
</comment>
<gene>
    <name evidence="1" type="ORF">RAK27_07855</name>
</gene>
<protein>
    <submittedName>
        <fullName evidence="1">Uncharacterized protein</fullName>
    </submittedName>
</protein>
<accession>A0AAW9K2Q7</accession>